<dbReference type="InterPro" id="IPR029787">
    <property type="entry name" value="Nucleotide_cyclase"/>
</dbReference>
<evidence type="ECO:0000256" key="4">
    <source>
        <dbReference type="ARBA" id="ARBA00022729"/>
    </source>
</evidence>
<dbReference type="EnsemblMetazoa" id="CapteT112906">
    <property type="protein sequence ID" value="CapteP112906"/>
    <property type="gene ID" value="CapteG112906"/>
</dbReference>
<evidence type="ECO:0000256" key="10">
    <source>
        <dbReference type="ARBA" id="ARBA00023180"/>
    </source>
</evidence>
<dbReference type="Pfam" id="PF07701">
    <property type="entry name" value="HNOBA"/>
    <property type="match status" value="1"/>
</dbReference>
<evidence type="ECO:0000256" key="8">
    <source>
        <dbReference type="ARBA" id="ARBA00023136"/>
    </source>
</evidence>
<keyword evidence="6" id="KW-1133">Transmembrane helix</keyword>
<dbReference type="InterPro" id="IPR011645">
    <property type="entry name" value="HNOB_dom_associated"/>
</dbReference>
<keyword evidence="4" id="KW-0732">Signal</keyword>
<name>R7V363_CAPTE</name>
<protein>
    <recommendedName>
        <fullName evidence="2 14">Guanylate cyclase</fullName>
        <ecNumber evidence="2 14">4.6.1.2</ecNumber>
    </recommendedName>
</protein>
<dbReference type="Gene3D" id="1.10.510.10">
    <property type="entry name" value="Transferase(Phosphotransferase) domain 1"/>
    <property type="match status" value="1"/>
</dbReference>
<dbReference type="GO" id="GO:0004672">
    <property type="term" value="F:protein kinase activity"/>
    <property type="evidence" value="ECO:0007669"/>
    <property type="project" value="InterPro"/>
</dbReference>
<dbReference type="GO" id="GO:0005525">
    <property type="term" value="F:GTP binding"/>
    <property type="evidence" value="ECO:0007669"/>
    <property type="project" value="UniProtKB-KW"/>
</dbReference>
<comment type="similarity">
    <text evidence="13">Belongs to the adenylyl cyclase class-4/guanylyl cyclase family.</text>
</comment>
<feature type="domain" description="Protein kinase" evidence="15">
    <location>
        <begin position="1"/>
        <end position="218"/>
    </location>
</feature>
<dbReference type="InterPro" id="IPR018297">
    <property type="entry name" value="A/G_cyclase_CS"/>
</dbReference>
<comment type="catalytic activity">
    <reaction evidence="14">
        <text>GTP = 3',5'-cyclic GMP + diphosphate</text>
        <dbReference type="Rhea" id="RHEA:13665"/>
        <dbReference type="ChEBI" id="CHEBI:33019"/>
        <dbReference type="ChEBI" id="CHEBI:37565"/>
        <dbReference type="ChEBI" id="CHEBI:57746"/>
        <dbReference type="EC" id="4.6.1.2"/>
    </reaction>
</comment>
<dbReference type="EMBL" id="AMQN01000792">
    <property type="status" value="NOT_ANNOTATED_CDS"/>
    <property type="molecule type" value="Genomic_DNA"/>
</dbReference>
<keyword evidence="11 13" id="KW-0456">Lyase</keyword>
<keyword evidence="10" id="KW-0325">Glycoprotein</keyword>
<dbReference type="PANTHER" id="PTHR11920:SF501">
    <property type="entry name" value="GUANYLATE CYCLASE 32E"/>
    <property type="match status" value="1"/>
</dbReference>
<keyword evidence="5" id="KW-0547">Nucleotide-binding</keyword>
<evidence type="ECO:0000313" key="19">
    <source>
        <dbReference type="Proteomes" id="UP000014760"/>
    </source>
</evidence>
<evidence type="ECO:0000256" key="1">
    <source>
        <dbReference type="ARBA" id="ARBA00004479"/>
    </source>
</evidence>
<dbReference type="PANTHER" id="PTHR11920">
    <property type="entry name" value="GUANYLYL CYCLASE"/>
    <property type="match status" value="1"/>
</dbReference>
<dbReference type="FunFam" id="3.30.70.1230:FF:000004">
    <property type="entry name" value="Guanylate cyclase"/>
    <property type="match status" value="1"/>
</dbReference>
<evidence type="ECO:0000256" key="6">
    <source>
        <dbReference type="ARBA" id="ARBA00022989"/>
    </source>
</evidence>
<evidence type="ECO:0000256" key="13">
    <source>
        <dbReference type="RuleBase" id="RU000405"/>
    </source>
</evidence>
<keyword evidence="3" id="KW-0812">Transmembrane</keyword>
<dbReference type="Proteomes" id="UP000014760">
    <property type="component" value="Unassembled WGS sequence"/>
</dbReference>
<dbReference type="GO" id="GO:0005524">
    <property type="term" value="F:ATP binding"/>
    <property type="evidence" value="ECO:0007669"/>
    <property type="project" value="InterPro"/>
</dbReference>
<dbReference type="SUPFAM" id="SSF55073">
    <property type="entry name" value="Nucleotide cyclase"/>
    <property type="match status" value="1"/>
</dbReference>
<feature type="non-terminal residue" evidence="17">
    <location>
        <position position="1"/>
    </location>
</feature>
<comment type="subcellular location">
    <subcellularLocation>
        <location evidence="1">Membrane</location>
        <topology evidence="1">Single-pass type I membrane protein</topology>
    </subcellularLocation>
</comment>
<accession>R7V363</accession>
<organism evidence="17">
    <name type="scientific">Capitella teleta</name>
    <name type="common">Polychaete worm</name>
    <dbReference type="NCBI Taxonomy" id="283909"/>
    <lineage>
        <taxon>Eukaryota</taxon>
        <taxon>Metazoa</taxon>
        <taxon>Spiralia</taxon>
        <taxon>Lophotrochozoa</taxon>
        <taxon>Annelida</taxon>
        <taxon>Polychaeta</taxon>
        <taxon>Sedentaria</taxon>
        <taxon>Scolecida</taxon>
        <taxon>Capitellidae</taxon>
        <taxon>Capitella</taxon>
    </lineage>
</organism>
<reference evidence="18" key="3">
    <citation type="submission" date="2015-06" db="UniProtKB">
        <authorList>
            <consortium name="EnsemblMetazoa"/>
        </authorList>
    </citation>
    <scope>IDENTIFICATION</scope>
</reference>
<dbReference type="SUPFAM" id="SSF56112">
    <property type="entry name" value="Protein kinase-like (PK-like)"/>
    <property type="match status" value="1"/>
</dbReference>
<dbReference type="HOGENOM" id="CLU_001072_11_2_1"/>
<proteinExistence type="inferred from homology"/>
<dbReference type="GO" id="GO:0004383">
    <property type="term" value="F:guanylate cyclase activity"/>
    <property type="evidence" value="ECO:0007669"/>
    <property type="project" value="UniProtKB-EC"/>
</dbReference>
<reference evidence="19" key="1">
    <citation type="submission" date="2012-12" db="EMBL/GenBank/DDBJ databases">
        <authorList>
            <person name="Hellsten U."/>
            <person name="Grimwood J."/>
            <person name="Chapman J.A."/>
            <person name="Shapiro H."/>
            <person name="Aerts A."/>
            <person name="Otillar R.P."/>
            <person name="Terry A.Y."/>
            <person name="Boore J.L."/>
            <person name="Simakov O."/>
            <person name="Marletaz F."/>
            <person name="Cho S.-J."/>
            <person name="Edsinger-Gonzales E."/>
            <person name="Havlak P."/>
            <person name="Kuo D.-H."/>
            <person name="Larsson T."/>
            <person name="Lv J."/>
            <person name="Arendt D."/>
            <person name="Savage R."/>
            <person name="Osoegawa K."/>
            <person name="de Jong P."/>
            <person name="Lindberg D.R."/>
            <person name="Seaver E.C."/>
            <person name="Weisblat D.A."/>
            <person name="Putnam N.H."/>
            <person name="Grigoriev I.V."/>
            <person name="Rokhsar D.S."/>
        </authorList>
    </citation>
    <scope>NUCLEOTIDE SEQUENCE</scope>
    <source>
        <strain evidence="19">I ESC-2004</strain>
    </source>
</reference>
<keyword evidence="12 14" id="KW-0141">cGMP biosynthesis</keyword>
<dbReference type="GO" id="GO:0001653">
    <property type="term" value="F:peptide receptor activity"/>
    <property type="evidence" value="ECO:0007669"/>
    <property type="project" value="TreeGrafter"/>
</dbReference>
<dbReference type="OMA" id="SIIEEHC"/>
<dbReference type="InterPro" id="IPR011009">
    <property type="entry name" value="Kinase-like_dom_sf"/>
</dbReference>
<keyword evidence="7" id="KW-0342">GTP-binding</keyword>
<evidence type="ECO:0000256" key="2">
    <source>
        <dbReference type="ARBA" id="ARBA00012202"/>
    </source>
</evidence>
<dbReference type="InterPro" id="IPR000719">
    <property type="entry name" value="Prot_kinase_dom"/>
</dbReference>
<dbReference type="PROSITE" id="PS50125">
    <property type="entry name" value="GUANYLATE_CYCLASE_2"/>
    <property type="match status" value="1"/>
</dbReference>
<evidence type="ECO:0000256" key="11">
    <source>
        <dbReference type="ARBA" id="ARBA00023239"/>
    </source>
</evidence>
<feature type="domain" description="Guanylate cyclase" evidence="16">
    <location>
        <begin position="288"/>
        <end position="418"/>
    </location>
</feature>
<evidence type="ECO:0000313" key="17">
    <source>
        <dbReference type="EMBL" id="ELU12932.1"/>
    </source>
</evidence>
<dbReference type="EC" id="4.6.1.2" evidence="2 14"/>
<evidence type="ECO:0000256" key="9">
    <source>
        <dbReference type="ARBA" id="ARBA00023170"/>
    </source>
</evidence>
<dbReference type="PROSITE" id="PS50011">
    <property type="entry name" value="PROTEIN_KINASE_DOM"/>
    <property type="match status" value="1"/>
</dbReference>
<dbReference type="Pfam" id="PF00211">
    <property type="entry name" value="Guanylate_cyc"/>
    <property type="match status" value="1"/>
</dbReference>
<dbReference type="AlphaFoldDB" id="R7V363"/>
<reference evidence="17 19" key="2">
    <citation type="journal article" date="2013" name="Nature">
        <title>Insights into bilaterian evolution from three spiralian genomes.</title>
        <authorList>
            <person name="Simakov O."/>
            <person name="Marletaz F."/>
            <person name="Cho S.J."/>
            <person name="Edsinger-Gonzales E."/>
            <person name="Havlak P."/>
            <person name="Hellsten U."/>
            <person name="Kuo D.H."/>
            <person name="Larsson T."/>
            <person name="Lv J."/>
            <person name="Arendt D."/>
            <person name="Savage R."/>
            <person name="Osoegawa K."/>
            <person name="de Jong P."/>
            <person name="Grimwood J."/>
            <person name="Chapman J.A."/>
            <person name="Shapiro H."/>
            <person name="Aerts A."/>
            <person name="Otillar R.P."/>
            <person name="Terry A.Y."/>
            <person name="Boore J.L."/>
            <person name="Grigoriev I.V."/>
            <person name="Lindberg D.R."/>
            <person name="Seaver E.C."/>
            <person name="Weisblat D.A."/>
            <person name="Putnam N.H."/>
            <person name="Rokhsar D.S."/>
        </authorList>
    </citation>
    <scope>NUCLEOTIDE SEQUENCE</scope>
    <source>
        <strain evidence="17 19">I ESC-2004</strain>
    </source>
</reference>
<evidence type="ECO:0000313" key="18">
    <source>
        <dbReference type="EnsemblMetazoa" id="CapteP112906"/>
    </source>
</evidence>
<dbReference type="Gene3D" id="3.30.70.1230">
    <property type="entry name" value="Nucleotide cyclase"/>
    <property type="match status" value="1"/>
</dbReference>
<dbReference type="GO" id="GO:0005886">
    <property type="term" value="C:plasma membrane"/>
    <property type="evidence" value="ECO:0007669"/>
    <property type="project" value="TreeGrafter"/>
</dbReference>
<dbReference type="EMBL" id="KB295623">
    <property type="protein sequence ID" value="ELU12932.1"/>
    <property type="molecule type" value="Genomic_DNA"/>
</dbReference>
<dbReference type="InterPro" id="IPR001054">
    <property type="entry name" value="A/G_cyclase"/>
</dbReference>
<dbReference type="GO" id="GO:0007168">
    <property type="term" value="P:receptor guanylyl cyclase signaling pathway"/>
    <property type="evidence" value="ECO:0007669"/>
    <property type="project" value="TreeGrafter"/>
</dbReference>
<evidence type="ECO:0000256" key="12">
    <source>
        <dbReference type="ARBA" id="ARBA00023293"/>
    </source>
</evidence>
<evidence type="ECO:0000256" key="14">
    <source>
        <dbReference type="RuleBase" id="RU003431"/>
    </source>
</evidence>
<dbReference type="GO" id="GO:0035556">
    <property type="term" value="P:intracellular signal transduction"/>
    <property type="evidence" value="ECO:0007669"/>
    <property type="project" value="InterPro"/>
</dbReference>
<evidence type="ECO:0000256" key="5">
    <source>
        <dbReference type="ARBA" id="ARBA00022741"/>
    </source>
</evidence>
<evidence type="ECO:0000256" key="3">
    <source>
        <dbReference type="ARBA" id="ARBA00022692"/>
    </source>
</evidence>
<dbReference type="SMART" id="SM00044">
    <property type="entry name" value="CYCc"/>
    <property type="match status" value="1"/>
</dbReference>
<sequence>YLNQFVAACVTPPNFCTLWGYCPKGSLQDVLFDENIRLDSHFKLSIITDVLKGIDFLHASFIGHHGRLKSSNVVIDSRWVCKLTDFGLSQLHEGEMFNPNKGEDSIYQALQWTAPEILRSTASKSGSKKGDMYSFGIIFKEVINRSTPYHEYDSVFNAKDIIEKVTHPKDGVFFRPTIEFPEEGELKQYLSIGPKCWAEDPNTRPTSRSMLKFIQKNFKGSTNIMDNMVRMLERYSDNLEAIVTERTTELAEEKKRTELLLYRMLPETVAKRLKNGESIEAERFDEVTIYFSDIVGFTSISSGSTPFQVVNLLNALYTLFDGVITRHRVYKVETIGDAYMIVSGLPDRIGNQHVKEISNCSLDLLEAVTTFQIPHLPTVPLRIRIGLHTGECSAGVVGLSMPRYSLFGDTVNTASRMESNGEEMRIHISATTHAALNTLGGYLFECRGEIPIKGKGTMTTYWLLGKEPTRPSPPQGGKLSPLLKVTTLPEIQTRITPVDDC</sequence>
<dbReference type="OrthoDB" id="1890790at2759"/>
<dbReference type="GO" id="GO:0004016">
    <property type="term" value="F:adenylate cyclase activity"/>
    <property type="evidence" value="ECO:0007669"/>
    <property type="project" value="TreeGrafter"/>
</dbReference>
<evidence type="ECO:0000259" key="16">
    <source>
        <dbReference type="PROSITE" id="PS50125"/>
    </source>
</evidence>
<dbReference type="PROSITE" id="PS00452">
    <property type="entry name" value="GUANYLATE_CYCLASE_1"/>
    <property type="match status" value="1"/>
</dbReference>
<keyword evidence="19" id="KW-1185">Reference proteome</keyword>
<dbReference type="STRING" id="283909.R7V363"/>
<dbReference type="Pfam" id="PF00069">
    <property type="entry name" value="Pkinase"/>
    <property type="match status" value="1"/>
</dbReference>
<gene>
    <name evidence="17" type="ORF">CAPTEDRAFT_112906</name>
</gene>
<dbReference type="InterPro" id="IPR050401">
    <property type="entry name" value="Cyclic_nucleotide_synthase"/>
</dbReference>
<evidence type="ECO:0000259" key="15">
    <source>
        <dbReference type="PROSITE" id="PS50011"/>
    </source>
</evidence>
<keyword evidence="9" id="KW-0675">Receptor</keyword>
<keyword evidence="8" id="KW-0472">Membrane</keyword>
<dbReference type="CDD" id="cd07302">
    <property type="entry name" value="CHD"/>
    <property type="match status" value="1"/>
</dbReference>
<evidence type="ECO:0000256" key="7">
    <source>
        <dbReference type="ARBA" id="ARBA00023134"/>
    </source>
</evidence>